<comment type="caution">
    <text evidence="1">The sequence shown here is derived from an EMBL/GenBank/DDBJ whole genome shotgun (WGS) entry which is preliminary data.</text>
</comment>
<dbReference type="InterPro" id="IPR013726">
    <property type="entry name" value="Mitofissin"/>
</dbReference>
<organism evidence="1 2">
    <name type="scientific">Basidiobolus meristosporus CBS 931.73</name>
    <dbReference type="NCBI Taxonomy" id="1314790"/>
    <lineage>
        <taxon>Eukaryota</taxon>
        <taxon>Fungi</taxon>
        <taxon>Fungi incertae sedis</taxon>
        <taxon>Zoopagomycota</taxon>
        <taxon>Entomophthoromycotina</taxon>
        <taxon>Basidiobolomycetes</taxon>
        <taxon>Basidiobolales</taxon>
        <taxon>Basidiobolaceae</taxon>
        <taxon>Basidiobolus</taxon>
    </lineage>
</organism>
<dbReference type="GO" id="GO:0005737">
    <property type="term" value="C:cytoplasm"/>
    <property type="evidence" value="ECO:0007669"/>
    <property type="project" value="TreeGrafter"/>
</dbReference>
<dbReference type="InParanoid" id="A0A1Y1XIW0"/>
<dbReference type="Proteomes" id="UP000193498">
    <property type="component" value="Unassembled WGS sequence"/>
</dbReference>
<dbReference type="EMBL" id="MCFE01000587">
    <property type="protein sequence ID" value="ORX85643.1"/>
    <property type="molecule type" value="Genomic_DNA"/>
</dbReference>
<dbReference type="PANTHER" id="PTHR28075:SF1">
    <property type="entry name" value="DUF1748-DOMAIN-CONTAINING PROTEIN"/>
    <property type="match status" value="1"/>
</dbReference>
<dbReference type="STRING" id="1314790.A0A1Y1XIW0"/>
<dbReference type="PANTHER" id="PTHR28075">
    <property type="entry name" value="CHROMOSOME 16, WHOLE GENOME SHOTGUN SEQUENCE"/>
    <property type="match status" value="1"/>
</dbReference>
<protein>
    <submittedName>
        <fullName evidence="1">DUF1748-domain-containing protein</fullName>
    </submittedName>
</protein>
<reference evidence="1 2" key="1">
    <citation type="submission" date="2016-07" db="EMBL/GenBank/DDBJ databases">
        <title>Pervasive Adenine N6-methylation of Active Genes in Fungi.</title>
        <authorList>
            <consortium name="DOE Joint Genome Institute"/>
            <person name="Mondo S.J."/>
            <person name="Dannebaum R.O."/>
            <person name="Kuo R.C."/>
            <person name="Labutti K."/>
            <person name="Haridas S."/>
            <person name="Kuo A."/>
            <person name="Salamov A."/>
            <person name="Ahrendt S.R."/>
            <person name="Lipzen A."/>
            <person name="Sullivan W."/>
            <person name="Andreopoulos W.B."/>
            <person name="Clum A."/>
            <person name="Lindquist E."/>
            <person name="Daum C."/>
            <person name="Ramamoorthy G.K."/>
            <person name="Gryganskyi A."/>
            <person name="Culley D."/>
            <person name="Magnuson J.K."/>
            <person name="James T.Y."/>
            <person name="O'Malley M.A."/>
            <person name="Stajich J.E."/>
            <person name="Spatafora J.W."/>
            <person name="Visel A."/>
            <person name="Grigoriev I.V."/>
        </authorList>
    </citation>
    <scope>NUCLEOTIDE SEQUENCE [LARGE SCALE GENOMIC DNA]</scope>
    <source>
        <strain evidence="1 2">CBS 931.73</strain>
    </source>
</reference>
<keyword evidence="2" id="KW-1185">Reference proteome</keyword>
<name>A0A1Y1XIW0_9FUNG</name>
<accession>A0A1Y1XIW0</accession>
<dbReference type="OrthoDB" id="16824at2759"/>
<proteinExistence type="predicted"/>
<dbReference type="Pfam" id="PF08520">
    <property type="entry name" value="Mitofissin"/>
    <property type="match status" value="1"/>
</dbReference>
<dbReference type="AlphaFoldDB" id="A0A1Y1XIW0"/>
<sequence>MSGRLLHYAIDAALISTVFAGVKRNTGLTFDLNKIENSTARSAAETYLNFGEYCFDTVVKNMKNTEYTKSKD</sequence>
<evidence type="ECO:0000313" key="1">
    <source>
        <dbReference type="EMBL" id="ORX85643.1"/>
    </source>
</evidence>
<evidence type="ECO:0000313" key="2">
    <source>
        <dbReference type="Proteomes" id="UP000193498"/>
    </source>
</evidence>
<gene>
    <name evidence="1" type="ORF">K493DRAFT_319931</name>
</gene>